<reference evidence="10" key="2">
    <citation type="submission" date="2021-01" db="UniProtKB">
        <authorList>
            <consortium name="EnsemblPlants"/>
        </authorList>
    </citation>
    <scope>IDENTIFICATION</scope>
</reference>
<dbReference type="EMBL" id="LRBV02000006">
    <property type="status" value="NOT_ANNOTATED_CDS"/>
    <property type="molecule type" value="Genomic_DNA"/>
</dbReference>
<dbReference type="InParanoid" id="A0A7N2LUL4"/>
<dbReference type="Proteomes" id="UP000594261">
    <property type="component" value="Chromosome 6"/>
</dbReference>
<dbReference type="AlphaFoldDB" id="A0A7N2LUL4"/>
<dbReference type="Pfam" id="PF24590">
    <property type="entry name" value="DUF7615"/>
    <property type="match status" value="1"/>
</dbReference>
<keyword evidence="11" id="KW-1185">Reference proteome</keyword>
<dbReference type="GO" id="GO:0008270">
    <property type="term" value="F:zinc ion binding"/>
    <property type="evidence" value="ECO:0007669"/>
    <property type="project" value="UniProtKB-KW"/>
</dbReference>
<keyword evidence="3" id="KW-0863">Zinc-finger</keyword>
<name>A0A7N2LUL4_QUELO</name>
<evidence type="ECO:0000259" key="8">
    <source>
        <dbReference type="Pfam" id="PF23299"/>
    </source>
</evidence>
<proteinExistence type="predicted"/>
<dbReference type="PANTHER" id="PTHR33345">
    <property type="entry name" value="ADAPTER PROTEIN, PUTATIVE-RELATED"/>
    <property type="match status" value="1"/>
</dbReference>
<accession>A0A7N2LUL4</accession>
<organism evidence="10 11">
    <name type="scientific">Quercus lobata</name>
    <name type="common">Valley oak</name>
    <dbReference type="NCBI Taxonomy" id="97700"/>
    <lineage>
        <taxon>Eukaryota</taxon>
        <taxon>Viridiplantae</taxon>
        <taxon>Streptophyta</taxon>
        <taxon>Embryophyta</taxon>
        <taxon>Tracheophyta</taxon>
        <taxon>Spermatophyta</taxon>
        <taxon>Magnoliopsida</taxon>
        <taxon>eudicotyledons</taxon>
        <taxon>Gunneridae</taxon>
        <taxon>Pentapetalae</taxon>
        <taxon>rosids</taxon>
        <taxon>fabids</taxon>
        <taxon>Fagales</taxon>
        <taxon>Fagaceae</taxon>
        <taxon>Quercus</taxon>
    </lineage>
</organism>
<dbReference type="EnsemblPlants" id="QL06p002114:mrna">
    <property type="protein sequence ID" value="QL06p002114:mrna"/>
    <property type="gene ID" value="QL06p002114"/>
</dbReference>
<dbReference type="Pfam" id="PF23299">
    <property type="entry name" value="DUF7081"/>
    <property type="match status" value="1"/>
</dbReference>
<protein>
    <recommendedName>
        <fullName evidence="12">Oberon PHD finger domain-containing protein</fullName>
    </recommendedName>
</protein>
<evidence type="ECO:0000313" key="10">
    <source>
        <dbReference type="EnsemblPlants" id="QL06p002114:mrna"/>
    </source>
</evidence>
<evidence type="ECO:0000256" key="4">
    <source>
        <dbReference type="ARBA" id="ARBA00022833"/>
    </source>
</evidence>
<evidence type="ECO:0000256" key="5">
    <source>
        <dbReference type="ARBA" id="ARBA00023242"/>
    </source>
</evidence>
<evidence type="ECO:0000256" key="1">
    <source>
        <dbReference type="ARBA" id="ARBA00004123"/>
    </source>
</evidence>
<dbReference type="InterPro" id="IPR056034">
    <property type="entry name" value="DUF7615"/>
</dbReference>
<dbReference type="Pfam" id="PF07227">
    <property type="entry name" value="PHD_Oberon"/>
    <property type="match status" value="1"/>
</dbReference>
<sequence>MEIVFYDENNGSTTGTNENGSLLMPVSPDDSGEGLPYAPVNWPNRGDTWTWRVGKRIASTGHYLDRYLYLPKRLCRRIESSSNSSRRKHGFASKLSLERYIRAAFPGADVEAFFNSFSWKIPAKKSALTNDFVDETRSGVNVKFEIWTDVLEFEVFWLGRNKTKYGISIIHKSGEIEENANRRIRVVWMKWQSALEVLCDCRTPCHVERRNLLTIPLEEMAEYGVSDSPTDTGGCKAGNKMCSSILEQSEKPPLAAMPCDICCSEPRFCHDCCCILCSKLINSEHGGYSHIKCEAVVNEGYICGHIAHIDCALRCYMAGTVGGSIGLDAEYYCRRCDARTDLVSHAARFLQTCESIDSRDDIEKILSVGVCILGGSQKTSAKRLLIRFESAIAKLQSGTSLEDIWKVEDSFSAISTGAFDHGNAALEVMNDEDPLNVRTSSGHTLSIAFDHQSESLRLEDEIEQVLQALRKSQDSEFKMAEERLHVQKNFLLNLYQQLEKERSELARCASSADPNALLDAVLNRVDQIKRELRKLKDMERVANGFGKTSKGILKEHFGLETQN</sequence>
<keyword evidence="4" id="KW-0862">Zinc</keyword>
<keyword evidence="5" id="KW-0539">Nucleus</keyword>
<dbReference type="FunCoup" id="A0A7N2LUL4">
    <property type="interactions" value="2691"/>
</dbReference>
<evidence type="ECO:0000313" key="11">
    <source>
        <dbReference type="Proteomes" id="UP000594261"/>
    </source>
</evidence>
<dbReference type="PANTHER" id="PTHR33345:SF6">
    <property type="entry name" value="OS03G0747200 PROTEIN"/>
    <property type="match status" value="1"/>
</dbReference>
<feature type="domain" description="DUF7615" evidence="9">
    <location>
        <begin position="451"/>
        <end position="556"/>
    </location>
</feature>
<reference evidence="10 11" key="1">
    <citation type="journal article" date="2016" name="G3 (Bethesda)">
        <title>First Draft Assembly and Annotation of the Genome of a California Endemic Oak Quercus lobata Nee (Fagaceae).</title>
        <authorList>
            <person name="Sork V.L."/>
            <person name="Fitz-Gibbon S.T."/>
            <person name="Puiu D."/>
            <person name="Crepeau M."/>
            <person name="Gugger P.F."/>
            <person name="Sherman R."/>
            <person name="Stevens K."/>
            <person name="Langley C.H."/>
            <person name="Pellegrini M."/>
            <person name="Salzberg S.L."/>
        </authorList>
    </citation>
    <scope>NUCLEOTIDE SEQUENCE [LARGE SCALE GENOMIC DNA]</scope>
    <source>
        <strain evidence="10 11">cv. SW786</strain>
    </source>
</reference>
<evidence type="ECO:0000259" key="7">
    <source>
        <dbReference type="Pfam" id="PF07227"/>
    </source>
</evidence>
<feature type="domain" description="Oberon-like PHD finger" evidence="7">
    <location>
        <begin position="238"/>
        <end position="371"/>
    </location>
</feature>
<feature type="coiled-coil region" evidence="6">
    <location>
        <begin position="481"/>
        <end position="538"/>
    </location>
</feature>
<dbReference type="InterPro" id="IPR055508">
    <property type="entry name" value="DUF7081"/>
</dbReference>
<dbReference type="OMA" id="GHCIQRG"/>
<evidence type="ECO:0000256" key="3">
    <source>
        <dbReference type="ARBA" id="ARBA00022771"/>
    </source>
</evidence>
<evidence type="ECO:0008006" key="12">
    <source>
        <dbReference type="Google" id="ProtNLM"/>
    </source>
</evidence>
<evidence type="ECO:0000256" key="6">
    <source>
        <dbReference type="SAM" id="Coils"/>
    </source>
</evidence>
<comment type="subcellular location">
    <subcellularLocation>
        <location evidence="1">Nucleus</location>
    </subcellularLocation>
</comment>
<feature type="domain" description="DUF7081" evidence="8">
    <location>
        <begin position="25"/>
        <end position="123"/>
    </location>
</feature>
<dbReference type="InterPro" id="IPR032881">
    <property type="entry name" value="Oberon-like_PHD"/>
</dbReference>
<keyword evidence="2" id="KW-0479">Metal-binding</keyword>
<evidence type="ECO:0000259" key="9">
    <source>
        <dbReference type="Pfam" id="PF24590"/>
    </source>
</evidence>
<dbReference type="GO" id="GO:0000118">
    <property type="term" value="C:histone deacetylase complex"/>
    <property type="evidence" value="ECO:0007669"/>
    <property type="project" value="EnsemblPlants"/>
</dbReference>
<dbReference type="Gramene" id="QL06p002114:mrna">
    <property type="protein sequence ID" value="QL06p002114:mrna"/>
    <property type="gene ID" value="QL06p002114"/>
</dbReference>
<keyword evidence="6" id="KW-0175">Coiled coil</keyword>
<evidence type="ECO:0000256" key="2">
    <source>
        <dbReference type="ARBA" id="ARBA00022723"/>
    </source>
</evidence>